<feature type="domain" description="Class II aldolase/adducin N-terminal" evidence="3">
    <location>
        <begin position="233"/>
        <end position="406"/>
    </location>
</feature>
<keyword evidence="1" id="KW-0479">Metal-binding</keyword>
<proteinExistence type="predicted"/>
<comment type="caution">
    <text evidence="4">The sequence shown here is derived from an EMBL/GenBank/DDBJ whole genome shotgun (WGS) entry which is preliminary data.</text>
</comment>
<dbReference type="Gene3D" id="3.40.225.10">
    <property type="entry name" value="Class II aldolase/adducin N-terminal domain"/>
    <property type="match status" value="2"/>
</dbReference>
<feature type="domain" description="Class II aldolase/adducin N-terminal" evidence="3">
    <location>
        <begin position="10"/>
        <end position="187"/>
    </location>
</feature>
<dbReference type="InterPro" id="IPR050197">
    <property type="entry name" value="Aldolase_class_II_sugar_metab"/>
</dbReference>
<dbReference type="GO" id="GO:0016832">
    <property type="term" value="F:aldehyde-lyase activity"/>
    <property type="evidence" value="ECO:0007669"/>
    <property type="project" value="TreeGrafter"/>
</dbReference>
<name>A0A939D8Y8_CLOAM</name>
<dbReference type="GO" id="GO:0005829">
    <property type="term" value="C:cytosol"/>
    <property type="evidence" value="ECO:0007669"/>
    <property type="project" value="TreeGrafter"/>
</dbReference>
<dbReference type="InterPro" id="IPR001303">
    <property type="entry name" value="Aldolase_II/adducin_N"/>
</dbReference>
<dbReference type="RefSeq" id="WP_206582189.1">
    <property type="nucleotide sequence ID" value="NZ_JAFJZZ010000002.1"/>
</dbReference>
<protein>
    <submittedName>
        <fullName evidence="4">Class II aldolase/adducin family protein</fullName>
    </submittedName>
</protein>
<gene>
    <name evidence="4" type="ORF">JYB65_08355</name>
</gene>
<dbReference type="GO" id="GO:0019323">
    <property type="term" value="P:pentose catabolic process"/>
    <property type="evidence" value="ECO:0007669"/>
    <property type="project" value="TreeGrafter"/>
</dbReference>
<dbReference type="AlphaFoldDB" id="A0A939D8Y8"/>
<organism evidence="4 5">
    <name type="scientific">Clostridium aminobutyricum</name>
    <dbReference type="NCBI Taxonomy" id="33953"/>
    <lineage>
        <taxon>Bacteria</taxon>
        <taxon>Bacillati</taxon>
        <taxon>Bacillota</taxon>
        <taxon>Clostridia</taxon>
        <taxon>Eubacteriales</taxon>
        <taxon>Clostridiaceae</taxon>
        <taxon>Clostridium</taxon>
    </lineage>
</organism>
<dbReference type="PANTHER" id="PTHR22789">
    <property type="entry name" value="FUCULOSE PHOSPHATE ALDOLASE"/>
    <property type="match status" value="1"/>
</dbReference>
<dbReference type="EMBL" id="JAFJZZ010000002">
    <property type="protein sequence ID" value="MBN7773371.1"/>
    <property type="molecule type" value="Genomic_DNA"/>
</dbReference>
<evidence type="ECO:0000256" key="1">
    <source>
        <dbReference type="ARBA" id="ARBA00022723"/>
    </source>
</evidence>
<dbReference type="SMART" id="SM01007">
    <property type="entry name" value="Aldolase_II"/>
    <property type="match status" value="2"/>
</dbReference>
<dbReference type="SUPFAM" id="SSF53639">
    <property type="entry name" value="AraD/HMP-PK domain-like"/>
    <property type="match status" value="2"/>
</dbReference>
<evidence type="ECO:0000313" key="5">
    <source>
        <dbReference type="Proteomes" id="UP000664545"/>
    </source>
</evidence>
<keyword evidence="2" id="KW-0456">Lyase</keyword>
<dbReference type="GO" id="GO:0046872">
    <property type="term" value="F:metal ion binding"/>
    <property type="evidence" value="ECO:0007669"/>
    <property type="project" value="UniProtKB-KW"/>
</dbReference>
<evidence type="ECO:0000259" key="3">
    <source>
        <dbReference type="SMART" id="SM01007"/>
    </source>
</evidence>
<sequence length="433" mass="47181">MKMNTLNPAQQLCLVMSRIYDAKLTTVSGGNLSLKDKEGNIWVTPSGGDKGRYQASDMLKICPDGTIEGKRKASMETGIHRSILMDRPEFTAIVHAHPPALVAISLMHQLPETAMLPWIAQQVKGIRLAGYGCPGTEALRAAVARAFQTDINTAILANHGAFIASEKGLSDAFAIFQNLDVSVRIQAKAASLTGQMPHLISKEKLDDYHSAKAPQFEALAVGERTQKEREVRKSILDLAGRAYNRDFLTSSVGVISARVEEDLFVITVSGADNASLGDEDLVLVKGYMAEKGKTPAKSALLHQKIYEENPEIQSIIMAAPPNAMVFAVTDLDYDVRTIPECYIVLREMKKFPFGSTINGQKELAAYLGPNSPVAIVENDCFICTGSSVFNAFDRLEVAEFSAEAVWNVKLLGGHPISITENQIIDLKKNFGII</sequence>
<dbReference type="InterPro" id="IPR036409">
    <property type="entry name" value="Aldolase_II/adducin_N_sf"/>
</dbReference>
<keyword evidence="5" id="KW-1185">Reference proteome</keyword>
<dbReference type="Proteomes" id="UP000664545">
    <property type="component" value="Unassembled WGS sequence"/>
</dbReference>
<evidence type="ECO:0000313" key="4">
    <source>
        <dbReference type="EMBL" id="MBN7773371.1"/>
    </source>
</evidence>
<dbReference type="PANTHER" id="PTHR22789:SF0">
    <property type="entry name" value="3-OXO-TETRONATE 4-PHOSPHATE DECARBOXYLASE-RELATED"/>
    <property type="match status" value="1"/>
</dbReference>
<reference evidence="4" key="1">
    <citation type="submission" date="2021-02" db="EMBL/GenBank/DDBJ databases">
        <title>Abyssanaerobacter marinus gen.nov., sp., nov, anaerobic bacterium isolated from the Onnuri vent field of Indian Ocean and suggestion of Mogibacteriaceae fam. nov., and proposal of reclassification of ambiguous this family's genus member.</title>
        <authorList>
            <person name="Kim Y.J."/>
            <person name="Yang J.-A."/>
        </authorList>
    </citation>
    <scope>NUCLEOTIDE SEQUENCE</scope>
    <source>
        <strain evidence="4">DSM 2634</strain>
    </source>
</reference>
<evidence type="ECO:0000256" key="2">
    <source>
        <dbReference type="ARBA" id="ARBA00023239"/>
    </source>
</evidence>
<dbReference type="Pfam" id="PF00596">
    <property type="entry name" value="Aldolase_II"/>
    <property type="match status" value="2"/>
</dbReference>
<accession>A0A939D8Y8</accession>